<evidence type="ECO:0000259" key="1">
    <source>
        <dbReference type="SMART" id="SM01052"/>
    </source>
</evidence>
<dbReference type="Gene3D" id="2.30.30.190">
    <property type="entry name" value="CAP Gly-rich-like domain"/>
    <property type="match status" value="1"/>
</dbReference>
<evidence type="ECO:0000313" key="3">
    <source>
        <dbReference type="Proteomes" id="UP000694892"/>
    </source>
</evidence>
<dbReference type="PANTHER" id="PTHR13958:SF3">
    <property type="entry name" value="CAP-GLY DOMAIN-CONTAINING PROTEIN-RELATED"/>
    <property type="match status" value="1"/>
</dbReference>
<evidence type="ECO:0000313" key="2">
    <source>
        <dbReference type="EMBL" id="OCT65285.1"/>
    </source>
</evidence>
<proteinExistence type="predicted"/>
<gene>
    <name evidence="2" type="ORF">XELAEV_18041524mg</name>
</gene>
<accession>A0A974H5G8</accession>
<dbReference type="GO" id="GO:0034453">
    <property type="term" value="P:microtubule anchoring"/>
    <property type="evidence" value="ECO:0007669"/>
    <property type="project" value="InterPro"/>
</dbReference>
<dbReference type="Proteomes" id="UP000694892">
    <property type="component" value="Chromosome 8S"/>
</dbReference>
<dbReference type="EMBL" id="CM004481">
    <property type="protein sequence ID" value="OCT65285.1"/>
    <property type="molecule type" value="Genomic_DNA"/>
</dbReference>
<organism evidence="2 3">
    <name type="scientific">Xenopus laevis</name>
    <name type="common">African clawed frog</name>
    <dbReference type="NCBI Taxonomy" id="8355"/>
    <lineage>
        <taxon>Eukaryota</taxon>
        <taxon>Metazoa</taxon>
        <taxon>Chordata</taxon>
        <taxon>Craniata</taxon>
        <taxon>Vertebrata</taxon>
        <taxon>Euteleostomi</taxon>
        <taxon>Amphibia</taxon>
        <taxon>Batrachia</taxon>
        <taxon>Anura</taxon>
        <taxon>Pipoidea</taxon>
        <taxon>Pipidae</taxon>
        <taxon>Xenopodinae</taxon>
        <taxon>Xenopus</taxon>
        <taxon>Xenopus</taxon>
    </lineage>
</organism>
<dbReference type="GO" id="GO:0008017">
    <property type="term" value="F:microtubule binding"/>
    <property type="evidence" value="ECO:0007669"/>
    <property type="project" value="InterPro"/>
</dbReference>
<dbReference type="PANTHER" id="PTHR13958">
    <property type="entry name" value="CENTROSOME-ASSOCIATED PROTEIN 350"/>
    <property type="match status" value="1"/>
</dbReference>
<dbReference type="AlphaFoldDB" id="A0A974H5G8"/>
<dbReference type="InterPro" id="IPR036859">
    <property type="entry name" value="CAP-Gly_dom_sf"/>
</dbReference>
<dbReference type="InterPro" id="IPR000938">
    <property type="entry name" value="CAP-Gly_domain"/>
</dbReference>
<sequence>MAAFALSDRVLVKGHTPGTLKFKGLVFFQKGHCTGVELDKAEGNHDENVKYFECPKNRGIFVRPDKRLRQGIRNRAQSV</sequence>
<reference evidence="3" key="1">
    <citation type="journal article" date="2016" name="Nature">
        <title>Genome evolution in the allotetraploid frog Xenopus laevis.</title>
        <authorList>
            <person name="Session A.M."/>
            <person name="Uno Y."/>
            <person name="Kwon T."/>
            <person name="Chapman J.A."/>
            <person name="Toyoda A."/>
            <person name="Takahashi S."/>
            <person name="Fukui A."/>
            <person name="Hikosaka A."/>
            <person name="Suzuki A."/>
            <person name="Kondo M."/>
            <person name="van Heeringen S.J."/>
            <person name="Quigley I."/>
            <person name="Heinz S."/>
            <person name="Ogino H."/>
            <person name="Ochi H."/>
            <person name="Hellsten U."/>
            <person name="Lyons J.B."/>
            <person name="Simakov O."/>
            <person name="Putnam N."/>
            <person name="Stites J."/>
            <person name="Kuroki Y."/>
            <person name="Tanaka T."/>
            <person name="Michiue T."/>
            <person name="Watanabe M."/>
            <person name="Bogdanovic O."/>
            <person name="Lister R."/>
            <person name="Georgiou G."/>
            <person name="Paranjpe S.S."/>
            <person name="van Kruijsbergen I."/>
            <person name="Shu S."/>
            <person name="Carlson J."/>
            <person name="Kinoshita T."/>
            <person name="Ohta Y."/>
            <person name="Mawaribuchi S."/>
            <person name="Jenkins J."/>
            <person name="Grimwood J."/>
            <person name="Schmutz J."/>
            <person name="Mitros T."/>
            <person name="Mozaffari S.V."/>
            <person name="Suzuki Y."/>
            <person name="Haramoto Y."/>
            <person name="Yamamoto T.S."/>
            <person name="Takagi C."/>
            <person name="Heald R."/>
            <person name="Miller K."/>
            <person name="Haudenschild C."/>
            <person name="Kitzman J."/>
            <person name="Nakayama T."/>
            <person name="Izutsu Y."/>
            <person name="Robert J."/>
            <person name="Fortriede J."/>
            <person name="Burns K."/>
            <person name="Lotay V."/>
            <person name="Karimi K."/>
            <person name="Yasuoka Y."/>
            <person name="Dichmann D.S."/>
            <person name="Flajnik M.F."/>
            <person name="Houston D.W."/>
            <person name="Shendure J."/>
            <person name="DuPasquier L."/>
            <person name="Vize P.D."/>
            <person name="Zorn A.M."/>
            <person name="Ito M."/>
            <person name="Marcotte E.M."/>
            <person name="Wallingford J.B."/>
            <person name="Ito Y."/>
            <person name="Asashima M."/>
            <person name="Ueno N."/>
            <person name="Matsuda Y."/>
            <person name="Veenstra G.J."/>
            <person name="Fujiyama A."/>
            <person name="Harland R.M."/>
            <person name="Taira M."/>
            <person name="Rokhsar D.S."/>
        </authorList>
    </citation>
    <scope>NUCLEOTIDE SEQUENCE [LARGE SCALE GENOMIC DNA]</scope>
    <source>
        <strain evidence="3">J</strain>
    </source>
</reference>
<name>A0A974H5G8_XENLA</name>
<dbReference type="SMART" id="SM01052">
    <property type="entry name" value="CAP_GLY"/>
    <property type="match status" value="1"/>
</dbReference>
<dbReference type="SUPFAM" id="SSF74924">
    <property type="entry name" value="Cap-Gly domain"/>
    <property type="match status" value="1"/>
</dbReference>
<dbReference type="Pfam" id="PF01302">
    <property type="entry name" value="CAP_GLY"/>
    <property type="match status" value="1"/>
</dbReference>
<protein>
    <recommendedName>
        <fullName evidence="1">CAP-Gly domain-containing protein</fullName>
    </recommendedName>
</protein>
<dbReference type="InterPro" id="IPR028750">
    <property type="entry name" value="CEP350/CC187"/>
</dbReference>
<dbReference type="GO" id="GO:0005813">
    <property type="term" value="C:centrosome"/>
    <property type="evidence" value="ECO:0007669"/>
    <property type="project" value="InterPro"/>
</dbReference>
<feature type="domain" description="CAP-Gly" evidence="1">
    <location>
        <begin position="6"/>
        <end position="68"/>
    </location>
</feature>